<dbReference type="eggNOG" id="ENOG5032Y9H">
    <property type="taxonomic scope" value="Bacteria"/>
</dbReference>
<dbReference type="RefSeq" id="WP_018303903.1">
    <property type="nucleotide sequence ID" value="NZ_KB902310.1"/>
</dbReference>
<dbReference type="STRING" id="1123501.Wenmar_02863"/>
<dbReference type="InterPro" id="IPR018919">
    <property type="entry name" value="DUF2484"/>
</dbReference>
<keyword evidence="1" id="KW-0472">Membrane</keyword>
<evidence type="ECO:0000313" key="2">
    <source>
        <dbReference type="EMBL" id="KIQ68592.1"/>
    </source>
</evidence>
<proteinExistence type="predicted"/>
<keyword evidence="3" id="KW-1185">Reference proteome</keyword>
<feature type="transmembrane region" description="Helical" evidence="1">
    <location>
        <begin position="35"/>
        <end position="65"/>
    </location>
</feature>
<dbReference type="EMBL" id="AONG01000013">
    <property type="protein sequence ID" value="KIQ68592.1"/>
    <property type="molecule type" value="Genomic_DNA"/>
</dbReference>
<evidence type="ECO:0000256" key="1">
    <source>
        <dbReference type="SAM" id="Phobius"/>
    </source>
</evidence>
<sequence length="91" mass="9913">MNAPLMAACLWFVLAHVLALIPSNDHHWRRAYFLIAVGIPILGWVTATSGPVLGLLVLAAGASVLRWPLVHLARWVRRGLSPDRAESVPGE</sequence>
<evidence type="ECO:0000313" key="3">
    <source>
        <dbReference type="Proteomes" id="UP000035100"/>
    </source>
</evidence>
<reference evidence="2 3" key="1">
    <citation type="submission" date="2013-01" db="EMBL/GenBank/DDBJ databases">
        <authorList>
            <person name="Fiebig A."/>
            <person name="Goeker M."/>
            <person name="Klenk H.-P.P."/>
        </authorList>
    </citation>
    <scope>NUCLEOTIDE SEQUENCE [LARGE SCALE GENOMIC DNA]</scope>
    <source>
        <strain evidence="2 3">DSM 24838</strain>
    </source>
</reference>
<name>A0A0D0Q847_9RHOB</name>
<dbReference type="OrthoDB" id="7862849at2"/>
<dbReference type="AlphaFoldDB" id="A0A0D0Q847"/>
<protein>
    <submittedName>
        <fullName evidence="2">Wenxma_12, whole genome shotgun sequence</fullName>
    </submittedName>
</protein>
<keyword evidence="1" id="KW-1133">Transmembrane helix</keyword>
<dbReference type="Proteomes" id="UP000035100">
    <property type="component" value="Unassembled WGS sequence"/>
</dbReference>
<keyword evidence="1" id="KW-0812">Transmembrane</keyword>
<gene>
    <name evidence="2" type="ORF">Wenmar_02863</name>
</gene>
<organism evidence="2 3">
    <name type="scientific">Wenxinia marina DSM 24838</name>
    <dbReference type="NCBI Taxonomy" id="1123501"/>
    <lineage>
        <taxon>Bacteria</taxon>
        <taxon>Pseudomonadati</taxon>
        <taxon>Pseudomonadota</taxon>
        <taxon>Alphaproteobacteria</taxon>
        <taxon>Rhodobacterales</taxon>
        <taxon>Roseobacteraceae</taxon>
        <taxon>Wenxinia</taxon>
    </lineage>
</organism>
<accession>A0A0D0Q847</accession>
<dbReference type="Pfam" id="PF10658">
    <property type="entry name" value="DUF2484"/>
    <property type="match status" value="1"/>
</dbReference>
<comment type="caution">
    <text evidence="2">The sequence shown here is derived from an EMBL/GenBank/DDBJ whole genome shotgun (WGS) entry which is preliminary data.</text>
</comment>